<protein>
    <submittedName>
        <fullName evidence="2">Monovalent cation/H(+) antiporter subunit G</fullName>
    </submittedName>
</protein>
<keyword evidence="1" id="KW-1133">Transmembrane helix</keyword>
<dbReference type="AlphaFoldDB" id="A0A5B8SSR4"/>
<dbReference type="InterPro" id="IPR005133">
    <property type="entry name" value="PhaG_MnhG_YufB"/>
</dbReference>
<dbReference type="OrthoDB" id="9813804at2"/>
<name>A0A5B8SSR4_9GAMM</name>
<reference evidence="2 3" key="1">
    <citation type="submission" date="2019-06" db="EMBL/GenBank/DDBJ databases">
        <title>Genome analyses of bacteria isolated from kimchi.</title>
        <authorList>
            <person name="Lee S."/>
            <person name="Ahn S."/>
            <person name="Roh S."/>
        </authorList>
    </citation>
    <scope>NUCLEOTIDE SEQUENCE [LARGE SCALE GENOMIC DNA]</scope>
    <source>
        <strain evidence="2 3">CBA4606</strain>
    </source>
</reference>
<organism evidence="2 3">
    <name type="scientific">Pistricoccus aurantiacus</name>
    <dbReference type="NCBI Taxonomy" id="1883414"/>
    <lineage>
        <taxon>Bacteria</taxon>
        <taxon>Pseudomonadati</taxon>
        <taxon>Pseudomonadota</taxon>
        <taxon>Gammaproteobacteria</taxon>
        <taxon>Oceanospirillales</taxon>
        <taxon>Halomonadaceae</taxon>
        <taxon>Pistricoccus</taxon>
    </lineage>
</organism>
<evidence type="ECO:0000313" key="3">
    <source>
        <dbReference type="Proteomes" id="UP000321272"/>
    </source>
</evidence>
<keyword evidence="1" id="KW-0472">Membrane</keyword>
<keyword evidence="1" id="KW-0812">Transmembrane</keyword>
<proteinExistence type="predicted"/>
<accession>A0A5B8SSR4</accession>
<feature type="transmembrane region" description="Helical" evidence="1">
    <location>
        <begin position="6"/>
        <end position="28"/>
    </location>
</feature>
<dbReference type="PANTHER" id="PTHR34703:SF1">
    <property type="entry name" value="ANTIPORTER SUBUNIT MNHG2-RELATED"/>
    <property type="match status" value="1"/>
</dbReference>
<dbReference type="GO" id="GO:0015385">
    <property type="term" value="F:sodium:proton antiporter activity"/>
    <property type="evidence" value="ECO:0007669"/>
    <property type="project" value="TreeGrafter"/>
</dbReference>
<evidence type="ECO:0000313" key="2">
    <source>
        <dbReference type="EMBL" id="QEA39324.1"/>
    </source>
</evidence>
<dbReference type="Pfam" id="PF03334">
    <property type="entry name" value="PhaG_MnhG_YufB"/>
    <property type="match status" value="1"/>
</dbReference>
<dbReference type="RefSeq" id="WP_147184376.1">
    <property type="nucleotide sequence ID" value="NZ_CP042382.1"/>
</dbReference>
<dbReference type="PANTHER" id="PTHR34703">
    <property type="entry name" value="ANTIPORTER SUBUNIT MNHG2-RELATED"/>
    <property type="match status" value="1"/>
</dbReference>
<sequence length="113" mass="11926">MIDLPGLASLVLASVGTLFFIAGALGLVRFPDVYSRLHALTKADNLGLGLITLAVMLQLPSPAQWLKLGLIWVLVMLSGAVSCHLVARRARRCAARHSEGLASRGGDIHDAAT</sequence>
<dbReference type="NCBIfam" id="TIGR01300">
    <property type="entry name" value="CPA3_mnhG_phaG"/>
    <property type="match status" value="1"/>
</dbReference>
<dbReference type="Proteomes" id="UP000321272">
    <property type="component" value="Chromosome"/>
</dbReference>
<dbReference type="KEGG" id="paur:FGL86_09715"/>
<evidence type="ECO:0000256" key="1">
    <source>
        <dbReference type="SAM" id="Phobius"/>
    </source>
</evidence>
<dbReference type="EMBL" id="CP042382">
    <property type="protein sequence ID" value="QEA39324.1"/>
    <property type="molecule type" value="Genomic_DNA"/>
</dbReference>
<feature type="transmembrane region" description="Helical" evidence="1">
    <location>
        <begin position="65"/>
        <end position="87"/>
    </location>
</feature>
<keyword evidence="3" id="KW-1185">Reference proteome</keyword>
<gene>
    <name evidence="2" type="ORF">FGL86_09715</name>
</gene>